<feature type="compositionally biased region" description="Basic residues" evidence="1">
    <location>
        <begin position="33"/>
        <end position="49"/>
    </location>
</feature>
<protein>
    <submittedName>
        <fullName evidence="2">NBS-LRR type resistance protein</fullName>
    </submittedName>
</protein>
<proteinExistence type="predicted"/>
<comment type="caution">
    <text evidence="2">The sequence shown here is derived from an EMBL/GenBank/DDBJ whole genome shotgun (WGS) entry which is preliminary data.</text>
</comment>
<dbReference type="Proteomes" id="UP000321393">
    <property type="component" value="Unassembled WGS sequence"/>
</dbReference>
<dbReference type="EMBL" id="SSTE01016227">
    <property type="protein sequence ID" value="KAA0042212.1"/>
    <property type="molecule type" value="Genomic_DNA"/>
</dbReference>
<name>A0A5A7TFK5_CUCMM</name>
<feature type="region of interest" description="Disordered" evidence="1">
    <location>
        <begin position="25"/>
        <end position="50"/>
    </location>
</feature>
<reference evidence="2 3" key="1">
    <citation type="submission" date="2019-08" db="EMBL/GenBank/DDBJ databases">
        <title>Draft genome sequences of two oriental melons (Cucumis melo L. var makuwa).</title>
        <authorList>
            <person name="Kwon S.-Y."/>
        </authorList>
    </citation>
    <scope>NUCLEOTIDE SEQUENCE [LARGE SCALE GENOMIC DNA]</scope>
    <source>
        <strain evidence="3">cv. SW 3</strain>
        <tissue evidence="2">Leaf</tissue>
    </source>
</reference>
<accession>A0A5A7TFK5</accession>
<dbReference type="AlphaFoldDB" id="A0A5A7TFK5"/>
<organism evidence="2 3">
    <name type="scientific">Cucumis melo var. makuwa</name>
    <name type="common">Oriental melon</name>
    <dbReference type="NCBI Taxonomy" id="1194695"/>
    <lineage>
        <taxon>Eukaryota</taxon>
        <taxon>Viridiplantae</taxon>
        <taxon>Streptophyta</taxon>
        <taxon>Embryophyta</taxon>
        <taxon>Tracheophyta</taxon>
        <taxon>Spermatophyta</taxon>
        <taxon>Magnoliopsida</taxon>
        <taxon>eudicotyledons</taxon>
        <taxon>Gunneridae</taxon>
        <taxon>Pentapetalae</taxon>
        <taxon>rosids</taxon>
        <taxon>fabids</taxon>
        <taxon>Cucurbitales</taxon>
        <taxon>Cucurbitaceae</taxon>
        <taxon>Benincaseae</taxon>
        <taxon>Cucumis</taxon>
    </lineage>
</organism>
<gene>
    <name evidence="2" type="ORF">E6C27_scaffold67G007230</name>
</gene>
<evidence type="ECO:0000256" key="1">
    <source>
        <dbReference type="SAM" id="MobiDB-lite"/>
    </source>
</evidence>
<evidence type="ECO:0000313" key="3">
    <source>
        <dbReference type="Proteomes" id="UP000321393"/>
    </source>
</evidence>
<sequence>MVDSHSLRMRYAIRCWVNDQATQGALVGDPSRKPARRKMQTVPQHHVRSPQKERFNYKLSLIKLWNKLNGLKSRQEITKR</sequence>
<evidence type="ECO:0000313" key="2">
    <source>
        <dbReference type="EMBL" id="KAA0042212.1"/>
    </source>
</evidence>